<evidence type="ECO:0000256" key="8">
    <source>
        <dbReference type="ARBA" id="ARBA00023136"/>
    </source>
</evidence>
<evidence type="ECO:0000256" key="1">
    <source>
        <dbReference type="ARBA" id="ARBA00004571"/>
    </source>
</evidence>
<dbReference type="InterPro" id="IPR037066">
    <property type="entry name" value="Plug_dom_sf"/>
</dbReference>
<evidence type="ECO:0000256" key="5">
    <source>
        <dbReference type="ARBA" id="ARBA00022692"/>
    </source>
</evidence>
<reference evidence="15" key="1">
    <citation type="submission" date="2006-05" db="EMBL/GenBank/DDBJ databases">
        <title>Annotation of the draft genome assembly of Desulfuromonas acetoxidans DSM 684.</title>
        <authorList>
            <consortium name="US DOE Joint Genome Institute (JGI-ORNL)"/>
            <person name="Larimer F."/>
            <person name="Land M."/>
            <person name="Hauser L."/>
        </authorList>
    </citation>
    <scope>NUCLEOTIDE SEQUENCE [LARGE SCALE GENOMIC DNA]</scope>
    <source>
        <strain evidence="15">DSM 684</strain>
    </source>
</reference>
<dbReference type="Pfam" id="PF00593">
    <property type="entry name" value="TonB_dep_Rec_b-barrel"/>
    <property type="match status" value="1"/>
</dbReference>
<dbReference type="Proteomes" id="UP000005695">
    <property type="component" value="Unassembled WGS sequence"/>
</dbReference>
<name>Q1JX25_DESA6</name>
<evidence type="ECO:0000256" key="7">
    <source>
        <dbReference type="ARBA" id="ARBA00023077"/>
    </source>
</evidence>
<protein>
    <submittedName>
        <fullName evidence="15">TonB-dependent receptor</fullName>
    </submittedName>
</protein>
<keyword evidence="5 10" id="KW-0812">Transmembrane</keyword>
<feature type="non-terminal residue" evidence="15">
    <location>
        <position position="1"/>
    </location>
</feature>
<comment type="similarity">
    <text evidence="2 10 11">Belongs to the TonB-dependent receptor family.</text>
</comment>
<sequence>IEEETMEVSATSIEQNRTHQVDLDQAQRNLAMDMADVLRDEPAIQIGGGTRNAQRFYLRGIEASNLNIRIDGASQGRNLFQHRGATGGMDADLLKAVTVETLPSSDQGGGGLGGSIKFETLDAQDLGTGDRPVGARLKVSHSSVDDAIAGAATGYGLYGTSGLLVHISGTNSEDYTSGDGDEVHGSAGRDRDYFAKFSLVDQAGHSLRLSAEKNENSGLYRWGAGDSSYDDTATLNYQISERQTQVLDYRYTMPSSTLVDVRLNLFHNEQSLENSDNNTETETEGYGGELRNTAHFSLGATDHELTVGGDFYQEDGSYEASGSSRGDDNRSETFGLFIQERMAIGRLHLSAGLRYDDYSADFGAETIDGDELSPSAGAEFELGYGLTLFGGYGESVRSSGVIPVQWLVSAVDDATFNQQPGKDSYGKSFEPETSQRYEGGLRFERDNLLRRGDSFEAELTVFKTEIDDLIAQIGGRRGAPVSGFYNDDTIEVNGWELRLAWQLSDFRTSVSYTRARAEDDNGDLIGASVGNRTAATTGDRLMWDTSWQVRPDFSCGYTLDAMAGLDKDDIDRSGYVLHHLQAEWTTSIDGLSVQLAVRNLFDRRYSDQTSVGTDSTAVYEPGRDVRLAMTYHF</sequence>
<dbReference type="Gene3D" id="2.40.170.20">
    <property type="entry name" value="TonB-dependent receptor, beta-barrel domain"/>
    <property type="match status" value="1"/>
</dbReference>
<reference evidence="15" key="2">
    <citation type="submission" date="2006-05" db="EMBL/GenBank/DDBJ databases">
        <title>Sequencing of the draft genome and assembly of Desulfuromonas acetoxidans DSM 684.</title>
        <authorList>
            <consortium name="US DOE Joint Genome Institute (JGI-PGF)"/>
            <person name="Copeland A."/>
            <person name="Lucas S."/>
            <person name="Lapidus A."/>
            <person name="Barry K."/>
            <person name="Detter J.C."/>
            <person name="Glavina del Rio T."/>
            <person name="Hammon N."/>
            <person name="Israni S."/>
            <person name="Dalin E."/>
            <person name="Tice H."/>
            <person name="Bruce D."/>
            <person name="Pitluck S."/>
            <person name="Richardson P."/>
        </authorList>
    </citation>
    <scope>NUCLEOTIDE SEQUENCE [LARGE SCALE GENOMIC DNA]</scope>
    <source>
        <strain evidence="15">DSM 684</strain>
    </source>
</reference>
<comment type="caution">
    <text evidence="15">The sequence shown here is derived from an EMBL/GenBank/DDBJ whole genome shotgun (WGS) entry which is preliminary data.</text>
</comment>
<dbReference type="Gene3D" id="2.170.130.10">
    <property type="entry name" value="TonB-dependent receptor, plug domain"/>
    <property type="match status" value="1"/>
</dbReference>
<gene>
    <name evidence="15" type="ORF">Dace_0976</name>
</gene>
<evidence type="ECO:0000256" key="4">
    <source>
        <dbReference type="ARBA" id="ARBA00022452"/>
    </source>
</evidence>
<keyword evidence="8 10" id="KW-0472">Membrane</keyword>
<dbReference type="PROSITE" id="PS52016">
    <property type="entry name" value="TONB_DEPENDENT_REC_3"/>
    <property type="match status" value="1"/>
</dbReference>
<keyword evidence="4 10" id="KW-1134">Transmembrane beta strand</keyword>
<evidence type="ECO:0000256" key="11">
    <source>
        <dbReference type="RuleBase" id="RU003357"/>
    </source>
</evidence>
<evidence type="ECO:0000256" key="10">
    <source>
        <dbReference type="PROSITE-ProRule" id="PRU01360"/>
    </source>
</evidence>
<dbReference type="InterPro" id="IPR000531">
    <property type="entry name" value="Beta-barrel_TonB"/>
</dbReference>
<organism evidence="15 16">
    <name type="scientific">Desulfuromonas acetoxidans (strain DSM 684 / 11070)</name>
    <dbReference type="NCBI Taxonomy" id="281689"/>
    <lineage>
        <taxon>Bacteria</taxon>
        <taxon>Pseudomonadati</taxon>
        <taxon>Thermodesulfobacteriota</taxon>
        <taxon>Desulfuromonadia</taxon>
        <taxon>Desulfuromonadales</taxon>
        <taxon>Desulfuromonadaceae</taxon>
        <taxon>Desulfuromonas</taxon>
    </lineage>
</organism>
<evidence type="ECO:0000313" key="16">
    <source>
        <dbReference type="Proteomes" id="UP000005695"/>
    </source>
</evidence>
<evidence type="ECO:0000259" key="13">
    <source>
        <dbReference type="Pfam" id="PF00593"/>
    </source>
</evidence>
<keyword evidence="6" id="KW-0732">Signal</keyword>
<keyword evidence="7 11" id="KW-0798">TonB box</keyword>
<dbReference type="GO" id="GO:0009279">
    <property type="term" value="C:cell outer membrane"/>
    <property type="evidence" value="ECO:0007669"/>
    <property type="project" value="UniProtKB-SubCell"/>
</dbReference>
<evidence type="ECO:0000256" key="6">
    <source>
        <dbReference type="ARBA" id="ARBA00022729"/>
    </source>
</evidence>
<comment type="subcellular location">
    <subcellularLocation>
        <location evidence="1 10">Cell outer membrane</location>
        <topology evidence="1 10">Multi-pass membrane protein</topology>
    </subcellularLocation>
</comment>
<evidence type="ECO:0000256" key="9">
    <source>
        <dbReference type="ARBA" id="ARBA00023237"/>
    </source>
</evidence>
<feature type="domain" description="TonB-dependent receptor plug" evidence="14">
    <location>
        <begin position="20"/>
        <end position="114"/>
    </location>
</feature>
<evidence type="ECO:0000259" key="14">
    <source>
        <dbReference type="Pfam" id="PF07715"/>
    </source>
</evidence>
<feature type="region of interest" description="Disordered" evidence="12">
    <location>
        <begin position="312"/>
        <end position="331"/>
    </location>
</feature>
<dbReference type="InterPro" id="IPR010917">
    <property type="entry name" value="TonB_rcpt_CS"/>
</dbReference>
<keyword evidence="16" id="KW-1185">Reference proteome</keyword>
<dbReference type="SUPFAM" id="SSF56935">
    <property type="entry name" value="Porins"/>
    <property type="match status" value="1"/>
</dbReference>
<keyword evidence="9 10" id="KW-0998">Cell outer membrane</keyword>
<keyword evidence="3 10" id="KW-0813">Transport</keyword>
<dbReference type="PANTHER" id="PTHR30069:SF41">
    <property type="entry name" value="HEME_HEMOPEXIN UTILIZATION PROTEIN C"/>
    <property type="match status" value="1"/>
</dbReference>
<dbReference type="GO" id="GO:0044718">
    <property type="term" value="P:siderophore transmembrane transport"/>
    <property type="evidence" value="ECO:0007669"/>
    <property type="project" value="TreeGrafter"/>
</dbReference>
<dbReference type="GO" id="GO:0015344">
    <property type="term" value="F:siderophore uptake transmembrane transporter activity"/>
    <property type="evidence" value="ECO:0007669"/>
    <property type="project" value="TreeGrafter"/>
</dbReference>
<dbReference type="EMBL" id="AAEW02000017">
    <property type="protein sequence ID" value="EAT14837.1"/>
    <property type="molecule type" value="Genomic_DNA"/>
</dbReference>
<dbReference type="PROSITE" id="PS01156">
    <property type="entry name" value="TONB_DEPENDENT_REC_2"/>
    <property type="match status" value="1"/>
</dbReference>
<proteinExistence type="inferred from homology"/>
<dbReference type="InterPro" id="IPR036942">
    <property type="entry name" value="Beta-barrel_TonB_sf"/>
</dbReference>
<accession>Q1JX25</accession>
<evidence type="ECO:0000313" key="15">
    <source>
        <dbReference type="EMBL" id="EAT14837.1"/>
    </source>
</evidence>
<dbReference type="InterPro" id="IPR012910">
    <property type="entry name" value="Plug_dom"/>
</dbReference>
<evidence type="ECO:0000256" key="12">
    <source>
        <dbReference type="SAM" id="MobiDB-lite"/>
    </source>
</evidence>
<dbReference type="PANTHER" id="PTHR30069">
    <property type="entry name" value="TONB-DEPENDENT OUTER MEMBRANE RECEPTOR"/>
    <property type="match status" value="1"/>
</dbReference>
<feature type="domain" description="TonB-dependent receptor-like beta-barrel" evidence="13">
    <location>
        <begin position="204"/>
        <end position="600"/>
    </location>
</feature>
<dbReference type="AlphaFoldDB" id="Q1JX25"/>
<dbReference type="InterPro" id="IPR039426">
    <property type="entry name" value="TonB-dep_rcpt-like"/>
</dbReference>
<dbReference type="Pfam" id="PF07715">
    <property type="entry name" value="Plug"/>
    <property type="match status" value="1"/>
</dbReference>
<evidence type="ECO:0000256" key="3">
    <source>
        <dbReference type="ARBA" id="ARBA00022448"/>
    </source>
</evidence>
<keyword evidence="15" id="KW-0675">Receptor</keyword>
<evidence type="ECO:0000256" key="2">
    <source>
        <dbReference type="ARBA" id="ARBA00009810"/>
    </source>
</evidence>
<dbReference type="RefSeq" id="WP_006002079.1">
    <property type="nucleotide sequence ID" value="NZ_AAEW02000017.1"/>
</dbReference>